<dbReference type="STRING" id="479431.Namu_4028"/>
<keyword evidence="3" id="KW-1185">Reference proteome</keyword>
<dbReference type="KEGG" id="nml:Namu_4028"/>
<gene>
    <name evidence="2" type="ordered locus">Namu_4028</name>
</gene>
<dbReference type="AlphaFoldDB" id="C8XHL7"/>
<organism evidence="2 3">
    <name type="scientific">Nakamurella multipartita (strain ATCC 700099 / DSM 44233 / CIP 104796 / JCM 9543 / NBRC 105858 / Y-104)</name>
    <name type="common">Microsphaera multipartita</name>
    <dbReference type="NCBI Taxonomy" id="479431"/>
    <lineage>
        <taxon>Bacteria</taxon>
        <taxon>Bacillati</taxon>
        <taxon>Actinomycetota</taxon>
        <taxon>Actinomycetes</taxon>
        <taxon>Nakamurellales</taxon>
        <taxon>Nakamurellaceae</taxon>
        <taxon>Nakamurella</taxon>
    </lineage>
</organism>
<name>C8XHL7_NAKMY</name>
<evidence type="ECO:0008006" key="4">
    <source>
        <dbReference type="Google" id="ProtNLM"/>
    </source>
</evidence>
<dbReference type="Proteomes" id="UP000002218">
    <property type="component" value="Chromosome"/>
</dbReference>
<sequence>MRVESVIAVPATDTVGPTRLALLTAKTGKLPVVVVVQAPAGPEYHVLAMAELQAAMTNQLSATPLHEALDLSSSTPRPPVSRAQVAAADAGTPVVDNGRLVGVVLDDKVEVPEPTEQDLEKGAPSTRGGAEEQGRKRGLWSRLGRS</sequence>
<proteinExistence type="predicted"/>
<accession>C8XHL7</accession>
<feature type="region of interest" description="Disordered" evidence="1">
    <location>
        <begin position="108"/>
        <end position="146"/>
    </location>
</feature>
<evidence type="ECO:0000313" key="3">
    <source>
        <dbReference type="Proteomes" id="UP000002218"/>
    </source>
</evidence>
<evidence type="ECO:0000256" key="1">
    <source>
        <dbReference type="SAM" id="MobiDB-lite"/>
    </source>
</evidence>
<dbReference type="HOGENOM" id="CLU_1775459_0_0_11"/>
<dbReference type="EMBL" id="CP001737">
    <property type="protein sequence ID" value="ACV80320.1"/>
    <property type="molecule type" value="Genomic_DNA"/>
</dbReference>
<dbReference type="InParanoid" id="C8XHL7"/>
<dbReference type="RefSeq" id="WP_015749145.1">
    <property type="nucleotide sequence ID" value="NC_013235.1"/>
</dbReference>
<evidence type="ECO:0000313" key="2">
    <source>
        <dbReference type="EMBL" id="ACV80320.1"/>
    </source>
</evidence>
<feature type="compositionally biased region" description="Basic residues" evidence="1">
    <location>
        <begin position="136"/>
        <end position="146"/>
    </location>
</feature>
<feature type="region of interest" description="Disordered" evidence="1">
    <location>
        <begin position="68"/>
        <end position="91"/>
    </location>
</feature>
<protein>
    <recommendedName>
        <fullName evidence="4">CBS domain-containing protein</fullName>
    </recommendedName>
</protein>
<reference evidence="2 3" key="2">
    <citation type="journal article" date="2010" name="Stand. Genomic Sci.">
        <title>Complete genome sequence of Nakamurella multipartita type strain (Y-104).</title>
        <authorList>
            <person name="Tice H."/>
            <person name="Mayilraj S."/>
            <person name="Sims D."/>
            <person name="Lapidus A."/>
            <person name="Nolan M."/>
            <person name="Lucas S."/>
            <person name="Glavina Del Rio T."/>
            <person name="Copeland A."/>
            <person name="Cheng J.F."/>
            <person name="Meincke L."/>
            <person name="Bruce D."/>
            <person name="Goodwin L."/>
            <person name="Pitluck S."/>
            <person name="Ivanova N."/>
            <person name="Mavromatis K."/>
            <person name="Ovchinnikova G."/>
            <person name="Pati A."/>
            <person name="Chen A."/>
            <person name="Palaniappan K."/>
            <person name="Land M."/>
            <person name="Hauser L."/>
            <person name="Chang Y.J."/>
            <person name="Jeffries C.D."/>
            <person name="Detter J.C."/>
            <person name="Brettin T."/>
            <person name="Rohde M."/>
            <person name="Goker M."/>
            <person name="Bristow J."/>
            <person name="Eisen J.A."/>
            <person name="Markowitz V."/>
            <person name="Hugenholtz P."/>
            <person name="Kyrpides N.C."/>
            <person name="Klenk H.P."/>
            <person name="Chen F."/>
        </authorList>
    </citation>
    <scope>NUCLEOTIDE SEQUENCE [LARGE SCALE GENOMIC DNA]</scope>
    <source>
        <strain evidence="3">ATCC 700099 / DSM 44233 / CIP 104796 / JCM 9543 / NBRC 105858 / Y-104</strain>
    </source>
</reference>
<reference evidence="3" key="1">
    <citation type="submission" date="2009-09" db="EMBL/GenBank/DDBJ databases">
        <title>The complete genome of Nakamurella multipartita DSM 44233.</title>
        <authorList>
            <consortium name="US DOE Joint Genome Institute (JGI-PGF)"/>
            <person name="Lucas S."/>
            <person name="Copeland A."/>
            <person name="Lapidus A."/>
            <person name="Glavina del Rio T."/>
            <person name="Dalin E."/>
            <person name="Tice H."/>
            <person name="Bruce D."/>
            <person name="Goodwin L."/>
            <person name="Pitluck S."/>
            <person name="Kyrpides N."/>
            <person name="Mavromatis K."/>
            <person name="Ivanova N."/>
            <person name="Ovchinnikova G."/>
            <person name="Sims D."/>
            <person name="Meincke L."/>
            <person name="Brettin T."/>
            <person name="Detter J.C."/>
            <person name="Han C."/>
            <person name="Larimer F."/>
            <person name="Land M."/>
            <person name="Hauser L."/>
            <person name="Markowitz V."/>
            <person name="Cheng J.-F."/>
            <person name="Hugenholtz P."/>
            <person name="Woyke T."/>
            <person name="Wu D."/>
            <person name="Klenk H.-P."/>
            <person name="Eisen J.A."/>
        </authorList>
    </citation>
    <scope>NUCLEOTIDE SEQUENCE [LARGE SCALE GENOMIC DNA]</scope>
    <source>
        <strain evidence="3">ATCC 700099 / DSM 44233 / CIP 104796 / JCM 9543 / NBRC 105858 / Y-104</strain>
    </source>
</reference>
<dbReference type="OrthoDB" id="9886049at2"/>